<proteinExistence type="inferred from homology"/>
<dbReference type="GO" id="GO:0000271">
    <property type="term" value="P:polysaccharide biosynthetic process"/>
    <property type="evidence" value="ECO:0007669"/>
    <property type="project" value="TreeGrafter"/>
</dbReference>
<dbReference type="Gene3D" id="3.40.640.10">
    <property type="entry name" value="Type I PLP-dependent aspartate aminotransferase-like (Major domain)"/>
    <property type="match status" value="1"/>
</dbReference>
<dbReference type="InParanoid" id="A0A517SIV9"/>
<dbReference type="AlphaFoldDB" id="A0A517SIV9"/>
<dbReference type="Pfam" id="PF01041">
    <property type="entry name" value="DegT_DnrJ_EryC1"/>
    <property type="match status" value="1"/>
</dbReference>
<keyword evidence="1 4" id="KW-0663">Pyridoxal phosphate</keyword>
<evidence type="ECO:0000313" key="6">
    <source>
        <dbReference type="EMBL" id="QDT56073.1"/>
    </source>
</evidence>
<dbReference type="GO" id="GO:0008483">
    <property type="term" value="F:transaminase activity"/>
    <property type="evidence" value="ECO:0007669"/>
    <property type="project" value="UniProtKB-KW"/>
</dbReference>
<dbReference type="SUPFAM" id="SSF53383">
    <property type="entry name" value="PLP-dependent transferases"/>
    <property type="match status" value="1"/>
</dbReference>
<dbReference type="EMBL" id="CP036271">
    <property type="protein sequence ID" value="QDT56073.1"/>
    <property type="molecule type" value="Genomic_DNA"/>
</dbReference>
<reference evidence="6 7" key="1">
    <citation type="submission" date="2019-02" db="EMBL/GenBank/DDBJ databases">
        <title>Deep-cultivation of Planctomycetes and their phenomic and genomic characterization uncovers novel biology.</title>
        <authorList>
            <person name="Wiegand S."/>
            <person name="Jogler M."/>
            <person name="Boedeker C."/>
            <person name="Pinto D."/>
            <person name="Vollmers J."/>
            <person name="Rivas-Marin E."/>
            <person name="Kohn T."/>
            <person name="Peeters S.H."/>
            <person name="Heuer A."/>
            <person name="Rast P."/>
            <person name="Oberbeckmann S."/>
            <person name="Bunk B."/>
            <person name="Jeske O."/>
            <person name="Meyerdierks A."/>
            <person name="Storesund J.E."/>
            <person name="Kallscheuer N."/>
            <person name="Luecker S."/>
            <person name="Lage O.M."/>
            <person name="Pohl T."/>
            <person name="Merkel B.J."/>
            <person name="Hornburger P."/>
            <person name="Mueller R.-W."/>
            <person name="Bruemmer F."/>
            <person name="Labrenz M."/>
            <person name="Spormann A.M."/>
            <person name="Op den Camp H."/>
            <person name="Overmann J."/>
            <person name="Amann R."/>
            <person name="Jetten M.S.M."/>
            <person name="Mascher T."/>
            <person name="Medema M.H."/>
            <person name="Devos D.P."/>
            <person name="Kaster A.-K."/>
            <person name="Ovreas L."/>
            <person name="Rohde M."/>
            <person name="Galperin M.Y."/>
            <person name="Jogler C."/>
        </authorList>
    </citation>
    <scope>NUCLEOTIDE SEQUENCE [LARGE SCALE GENOMIC DNA]</scope>
    <source>
        <strain evidence="6 7">Pan44</strain>
    </source>
</reference>
<accession>A0A517SIV9</accession>
<dbReference type="PIRSF" id="PIRSF000390">
    <property type="entry name" value="PLP_StrS"/>
    <property type="match status" value="1"/>
</dbReference>
<dbReference type="InterPro" id="IPR015424">
    <property type="entry name" value="PyrdxlP-dep_Trfase"/>
</dbReference>
<dbReference type="EC" id="2.6.1.100" evidence="6"/>
<protein>
    <submittedName>
        <fullName evidence="6">L-glutamine:2-deoxy-scyllo-inosose aminotransferase</fullName>
        <ecNumber evidence="6">2.6.1.100</ecNumber>
    </submittedName>
</protein>
<organism evidence="6 7">
    <name type="scientific">Caulifigura coniformis</name>
    <dbReference type="NCBI Taxonomy" id="2527983"/>
    <lineage>
        <taxon>Bacteria</taxon>
        <taxon>Pseudomonadati</taxon>
        <taxon>Planctomycetota</taxon>
        <taxon>Planctomycetia</taxon>
        <taxon>Planctomycetales</taxon>
        <taxon>Planctomycetaceae</taxon>
        <taxon>Caulifigura</taxon>
    </lineage>
</organism>
<evidence type="ECO:0000256" key="4">
    <source>
        <dbReference type="PIRSR" id="PIRSR000390-2"/>
    </source>
</evidence>
<keyword evidence="7" id="KW-1185">Reference proteome</keyword>
<comment type="similarity">
    <text evidence="2 5">Belongs to the DegT/DnrJ/EryC1 family.</text>
</comment>
<feature type="active site" description="Proton acceptor" evidence="3">
    <location>
        <position position="169"/>
    </location>
</feature>
<dbReference type="KEGG" id="ccos:Pan44_41230"/>
<keyword evidence="6" id="KW-0032">Aminotransferase</keyword>
<dbReference type="PANTHER" id="PTHR30244:SF36">
    <property type="entry name" value="3-OXO-GLUCOSE-6-PHOSPHATE:GLUTAMATE AMINOTRANSFERASE"/>
    <property type="match status" value="1"/>
</dbReference>
<dbReference type="PANTHER" id="PTHR30244">
    <property type="entry name" value="TRANSAMINASE"/>
    <property type="match status" value="1"/>
</dbReference>
<evidence type="ECO:0000256" key="3">
    <source>
        <dbReference type="PIRSR" id="PIRSR000390-1"/>
    </source>
</evidence>
<keyword evidence="6" id="KW-0808">Transferase</keyword>
<gene>
    <name evidence="6" type="primary">btrR_3</name>
    <name evidence="6" type="ORF">Pan44_41230</name>
</gene>
<dbReference type="InterPro" id="IPR015422">
    <property type="entry name" value="PyrdxlP-dep_Trfase_small"/>
</dbReference>
<dbReference type="InterPro" id="IPR015421">
    <property type="entry name" value="PyrdxlP-dep_Trfase_major"/>
</dbReference>
<dbReference type="Proteomes" id="UP000315700">
    <property type="component" value="Chromosome"/>
</dbReference>
<sequence length="367" mass="39805">MVDAVRQAADEGAWGRYVGRYGDELRALLRERHGVGHAWLCSSGTAAVELALRGLGVVAGDEVILAAYDFKANFTDVLAIGALPVLVDVRADDWQLDVDKVRDAMTSKTKAILISHLHGGSVDLARLREIVGDGVPIVEDACQCPGSVIDGRPAGSAGDVGVLSFGGSKLTAAGRGGAVLTDRGDVIERIKRHVMRGNDLSPLSELQAAALVPQWRSLDEQNEQRRRSTRSLHGLMAEITGLRMLIPPDHSRAAGYYKVGFEYDPTVMAGLSRETFCLAMRSEGIAFWPGFRSLHRIHAARRFRAAGPLPVADRADGRIVLLHHPVLLGTDADIEQIVVALRKIQHAASDLSRRSFEIPPAPWDRDE</sequence>
<evidence type="ECO:0000313" key="7">
    <source>
        <dbReference type="Proteomes" id="UP000315700"/>
    </source>
</evidence>
<dbReference type="InterPro" id="IPR000653">
    <property type="entry name" value="DegT/StrS_aminotransferase"/>
</dbReference>
<dbReference type="Gene3D" id="3.90.1150.10">
    <property type="entry name" value="Aspartate Aminotransferase, domain 1"/>
    <property type="match status" value="1"/>
</dbReference>
<name>A0A517SIV9_9PLAN</name>
<dbReference type="GO" id="GO:0030170">
    <property type="term" value="F:pyridoxal phosphate binding"/>
    <property type="evidence" value="ECO:0007669"/>
    <property type="project" value="TreeGrafter"/>
</dbReference>
<evidence type="ECO:0000256" key="5">
    <source>
        <dbReference type="RuleBase" id="RU004508"/>
    </source>
</evidence>
<feature type="modified residue" description="N6-(pyridoxal phosphate)lysine" evidence="4">
    <location>
        <position position="169"/>
    </location>
</feature>
<evidence type="ECO:0000256" key="1">
    <source>
        <dbReference type="ARBA" id="ARBA00022898"/>
    </source>
</evidence>
<evidence type="ECO:0000256" key="2">
    <source>
        <dbReference type="ARBA" id="ARBA00037999"/>
    </source>
</evidence>